<keyword evidence="3" id="KW-1185">Reference proteome</keyword>
<feature type="region of interest" description="Disordered" evidence="1">
    <location>
        <begin position="71"/>
        <end position="94"/>
    </location>
</feature>
<dbReference type="InterPro" id="IPR042268">
    <property type="entry name" value="BamC_C"/>
</dbReference>
<name>A0A4R2ICN5_9GAMM</name>
<dbReference type="EMBL" id="SLWQ01000002">
    <property type="protein sequence ID" value="TCO41902.1"/>
    <property type="molecule type" value="Genomic_DNA"/>
</dbReference>
<evidence type="ECO:0008006" key="4">
    <source>
        <dbReference type="Google" id="ProtNLM"/>
    </source>
</evidence>
<protein>
    <recommendedName>
        <fullName evidence="4">Outer membrane protein assembly factor BamC</fullName>
    </recommendedName>
</protein>
<proteinExistence type="predicted"/>
<dbReference type="Gene3D" id="3.30.310.170">
    <property type="entry name" value="Outer membrane protein assembly factor BamC"/>
    <property type="match status" value="1"/>
</dbReference>
<sequence length="218" mass="22217">MRRNISALLAALVSASLLGGCGFMHRHFERKNDEYKTAVESRPLEVPPDLDTPNSAGALTVPAVSARAAATPTPGAAPVDANAPGADTGTAAPPPVVAATPGALLSGNGLTVADAVASTWSRVGLALERSGAATIVNRDDAGYTYTVETTGTTTSKPGWFKRAITLGRAGNKTTARVQLTVRVAAEGAGSRVSVEGADDDASRDAARALLQALRDRLS</sequence>
<comment type="caution">
    <text evidence="2">The sequence shown here is derived from an EMBL/GenBank/DDBJ whole genome shotgun (WGS) entry which is preliminary data.</text>
</comment>
<evidence type="ECO:0000313" key="3">
    <source>
        <dbReference type="Proteomes" id="UP000294862"/>
    </source>
</evidence>
<organism evidence="2 3">
    <name type="scientific">Dokdonella fugitiva</name>
    <dbReference type="NCBI Taxonomy" id="328517"/>
    <lineage>
        <taxon>Bacteria</taxon>
        <taxon>Pseudomonadati</taxon>
        <taxon>Pseudomonadota</taxon>
        <taxon>Gammaproteobacteria</taxon>
        <taxon>Lysobacterales</taxon>
        <taxon>Rhodanobacteraceae</taxon>
        <taxon>Dokdonella</taxon>
    </lineage>
</organism>
<accession>A0A4R2ICN5</accession>
<evidence type="ECO:0000256" key="1">
    <source>
        <dbReference type="SAM" id="MobiDB-lite"/>
    </source>
</evidence>
<dbReference type="PROSITE" id="PS51257">
    <property type="entry name" value="PROKAR_LIPOPROTEIN"/>
    <property type="match status" value="1"/>
</dbReference>
<dbReference type="Proteomes" id="UP000294862">
    <property type="component" value="Unassembled WGS sequence"/>
</dbReference>
<evidence type="ECO:0000313" key="2">
    <source>
        <dbReference type="EMBL" id="TCO41902.1"/>
    </source>
</evidence>
<reference evidence="2 3" key="1">
    <citation type="journal article" date="2015" name="Stand. Genomic Sci.">
        <title>Genomic Encyclopedia of Bacterial and Archaeal Type Strains, Phase III: the genomes of soil and plant-associated and newly described type strains.</title>
        <authorList>
            <person name="Whitman W.B."/>
            <person name="Woyke T."/>
            <person name="Klenk H.P."/>
            <person name="Zhou Y."/>
            <person name="Lilburn T.G."/>
            <person name="Beck B.J."/>
            <person name="De Vos P."/>
            <person name="Vandamme P."/>
            <person name="Eisen J.A."/>
            <person name="Garrity G."/>
            <person name="Hugenholtz P."/>
            <person name="Kyrpides N.C."/>
        </authorList>
    </citation>
    <scope>NUCLEOTIDE SEQUENCE [LARGE SCALE GENOMIC DNA]</scope>
    <source>
        <strain evidence="2 3">A3</strain>
    </source>
</reference>
<dbReference type="AlphaFoldDB" id="A0A4R2ICN5"/>
<gene>
    <name evidence="2" type="ORF">EV148_102256</name>
</gene>